<name>A0A177TRZ9_9BASI</name>
<sequence length="109" mass="11993">MCTGKAESLYCPTCQATITHRFEIEPCSTIKHGGSTCCAALSPSPVKVKSVENWYDCYECRLDAPRRAEEAKKKKDAAKKAAKAAEEAIIPRLGKGGDEDLELHSAQYW</sequence>
<gene>
    <name evidence="1" type="ORF">A4X13_0g4047</name>
</gene>
<evidence type="ECO:0000313" key="1">
    <source>
        <dbReference type="EMBL" id="KAE8251329.1"/>
    </source>
</evidence>
<reference evidence="1" key="2">
    <citation type="journal article" date="2019" name="IMA Fungus">
        <title>Genome sequencing and comparison of five Tilletia species to identify candidate genes for the detection of regulated species infecting wheat.</title>
        <authorList>
            <person name="Nguyen H.D.T."/>
            <person name="Sultana T."/>
            <person name="Kesanakurti P."/>
            <person name="Hambleton S."/>
        </authorList>
    </citation>
    <scope>NUCLEOTIDE SEQUENCE</scope>
    <source>
        <strain evidence="1">DAOMC 236416</strain>
    </source>
</reference>
<dbReference type="EMBL" id="LWDF02000252">
    <property type="protein sequence ID" value="KAE8251329.1"/>
    <property type="molecule type" value="Genomic_DNA"/>
</dbReference>
<comment type="caution">
    <text evidence="1">The sequence shown here is derived from an EMBL/GenBank/DDBJ whole genome shotgun (WGS) entry which is preliminary data.</text>
</comment>
<keyword evidence="2" id="KW-1185">Reference proteome</keyword>
<accession>A0A177TRZ9</accession>
<reference evidence="1" key="1">
    <citation type="submission" date="2016-04" db="EMBL/GenBank/DDBJ databases">
        <authorList>
            <person name="Nguyen H.D."/>
            <person name="Samba Siva P."/>
            <person name="Cullis J."/>
            <person name="Levesque C.A."/>
            <person name="Hambleton S."/>
        </authorList>
    </citation>
    <scope>NUCLEOTIDE SEQUENCE</scope>
    <source>
        <strain evidence="1">DAOMC 236416</strain>
    </source>
</reference>
<proteinExistence type="predicted"/>
<protein>
    <submittedName>
        <fullName evidence="1">Uncharacterized protein</fullName>
    </submittedName>
</protein>
<evidence type="ECO:0000313" key="2">
    <source>
        <dbReference type="Proteomes" id="UP000077521"/>
    </source>
</evidence>
<dbReference type="AlphaFoldDB" id="A0A177TRZ9"/>
<dbReference type="Proteomes" id="UP000077521">
    <property type="component" value="Unassembled WGS sequence"/>
</dbReference>
<organism evidence="1 2">
    <name type="scientific">Tilletia indica</name>
    <dbReference type="NCBI Taxonomy" id="43049"/>
    <lineage>
        <taxon>Eukaryota</taxon>
        <taxon>Fungi</taxon>
        <taxon>Dikarya</taxon>
        <taxon>Basidiomycota</taxon>
        <taxon>Ustilaginomycotina</taxon>
        <taxon>Exobasidiomycetes</taxon>
        <taxon>Tilletiales</taxon>
        <taxon>Tilletiaceae</taxon>
        <taxon>Tilletia</taxon>
    </lineage>
</organism>
<dbReference type="OrthoDB" id="10409213at2759"/>